<protein>
    <submittedName>
        <fullName evidence="2">BQ5605_C004g02911 protein</fullName>
    </submittedName>
</protein>
<keyword evidence="3" id="KW-1185">Reference proteome</keyword>
<feature type="region of interest" description="Disordered" evidence="1">
    <location>
        <begin position="176"/>
        <end position="237"/>
    </location>
</feature>
<dbReference type="EMBL" id="FQNC01000046">
    <property type="protein sequence ID" value="SGY68688.1"/>
    <property type="molecule type" value="Genomic_DNA"/>
</dbReference>
<sequence length="455" mass="50121">MSLPPSPALPIPSSGPHTERALERIANVWIGAEGAVLTQAGILFLKTELAQDTSDPALRLDISALEEAGLHPVLAHALGSARPGDFLEQFGARYWTKNLQPLPNADEAPPRSFTSIQNLGDLSTYTADELDKDPDGRLIAPSSLFLEVLTRTVRMDITVGRPPAAPTATALFAASGLQERPNETDDAWTDVSEDNNGKETPAAQRQTPMAQIARLDPRSKRAKPAEPTLPSALAPYGPAPAAPVAPVYQTDEEDASPNSVPGDDAKVFYVSILAVPSTAYDGLPKYVVSRQKKKELYRQALYYLRSHPYRLDRQAERLKKSHGFNLDLVEFMKVLTGHHVSVVDADNPASPDLFYMFQTSSVANFYGIEAMIKSKAVLPKKTLTPAGHTEALMKLERLEGVVFNSHQGRDWHHYTRFLRELAKDPSLGFDFMVLYDNKFRRELADRSSQSTSFSK</sequence>
<dbReference type="AlphaFoldDB" id="A0A2X0P4P5"/>
<reference evidence="2 3" key="1">
    <citation type="submission" date="2016-11" db="EMBL/GenBank/DDBJ databases">
        <authorList>
            <person name="Jaros S."/>
            <person name="Januszkiewicz K."/>
            <person name="Wedrychowicz H."/>
        </authorList>
    </citation>
    <scope>NUCLEOTIDE SEQUENCE [LARGE SCALE GENOMIC DNA]</scope>
</reference>
<dbReference type="Proteomes" id="UP000249464">
    <property type="component" value="Unassembled WGS sequence"/>
</dbReference>
<proteinExistence type="predicted"/>
<evidence type="ECO:0000256" key="1">
    <source>
        <dbReference type="SAM" id="MobiDB-lite"/>
    </source>
</evidence>
<evidence type="ECO:0000313" key="3">
    <source>
        <dbReference type="Proteomes" id="UP000249464"/>
    </source>
</evidence>
<organism evidence="2 3">
    <name type="scientific">Microbotryum silenes-dioicae</name>
    <dbReference type="NCBI Taxonomy" id="796604"/>
    <lineage>
        <taxon>Eukaryota</taxon>
        <taxon>Fungi</taxon>
        <taxon>Dikarya</taxon>
        <taxon>Basidiomycota</taxon>
        <taxon>Pucciniomycotina</taxon>
        <taxon>Microbotryomycetes</taxon>
        <taxon>Microbotryales</taxon>
        <taxon>Microbotryaceae</taxon>
        <taxon>Microbotryum</taxon>
    </lineage>
</organism>
<name>A0A2X0P4P5_9BASI</name>
<evidence type="ECO:0000313" key="2">
    <source>
        <dbReference type="EMBL" id="SGY68688.1"/>
    </source>
</evidence>
<gene>
    <name evidence="2" type="primary">BQ5605_C004g02911</name>
    <name evidence="2" type="ORF">BQ5605_C004G02911</name>
</gene>
<accession>A0A2X0P4P5</accession>
<feature type="compositionally biased region" description="Acidic residues" evidence="1">
    <location>
        <begin position="184"/>
        <end position="193"/>
    </location>
</feature>